<accession>A0A829YPF1</accession>
<dbReference type="RefSeq" id="WP_161815948.1">
    <property type="nucleotide sequence ID" value="NZ_BLJN01000008.1"/>
</dbReference>
<protein>
    <submittedName>
        <fullName evidence="2">Methyltransferase</fullName>
    </submittedName>
</protein>
<dbReference type="EMBL" id="BLJN01000008">
    <property type="protein sequence ID" value="GFE84366.1"/>
    <property type="molecule type" value="Genomic_DNA"/>
</dbReference>
<dbReference type="GO" id="GO:0008168">
    <property type="term" value="F:methyltransferase activity"/>
    <property type="evidence" value="ECO:0007669"/>
    <property type="project" value="UniProtKB-KW"/>
</dbReference>
<name>A0A829YPF1_9GAMM</name>
<dbReference type="SUPFAM" id="SSF53335">
    <property type="entry name" value="S-adenosyl-L-methionine-dependent methyltransferases"/>
    <property type="match status" value="1"/>
</dbReference>
<sequence>MQLISRCLLPLALSLFVWGHAAVADDSIAAAIASARMPADRVEDSWRKPHEVLQFLEIAPGQHVLDFYAGPGYYSELLAHIVGPTGQVLIYNNELYNQAAHNGLTSRLARKRLPNAIRVNAPSNYLKLAPASLDRVLIVLTYHDIYWQPGDSPEPMGDPDKVLRILRDALKPGGLVVVVDHVANPTARENITPVANRLHRIDPQVVRADFARAGFAFVDESNVLRQADDDHTKSVFDASIRHSTDQFIYKFLRP</sequence>
<dbReference type="CDD" id="cd02440">
    <property type="entry name" value="AdoMet_MTases"/>
    <property type="match status" value="1"/>
</dbReference>
<dbReference type="GO" id="GO:0032259">
    <property type="term" value="P:methylation"/>
    <property type="evidence" value="ECO:0007669"/>
    <property type="project" value="UniProtKB-KW"/>
</dbReference>
<evidence type="ECO:0000313" key="2">
    <source>
        <dbReference type="EMBL" id="GFE84366.1"/>
    </source>
</evidence>
<feature type="signal peptide" evidence="1">
    <location>
        <begin position="1"/>
        <end position="21"/>
    </location>
</feature>
<organism evidence="2 3">
    <name type="scientific">Steroidobacter agaridevorans</name>
    <dbReference type="NCBI Taxonomy" id="2695856"/>
    <lineage>
        <taxon>Bacteria</taxon>
        <taxon>Pseudomonadati</taxon>
        <taxon>Pseudomonadota</taxon>
        <taxon>Gammaproteobacteria</taxon>
        <taxon>Steroidobacterales</taxon>
        <taxon>Steroidobacteraceae</taxon>
        <taxon>Steroidobacter</taxon>
    </lineage>
</organism>
<comment type="caution">
    <text evidence="2">The sequence shown here is derived from an EMBL/GenBank/DDBJ whole genome shotgun (WGS) entry which is preliminary data.</text>
</comment>
<dbReference type="Gene3D" id="3.40.50.150">
    <property type="entry name" value="Vaccinia Virus protein VP39"/>
    <property type="match status" value="1"/>
</dbReference>
<dbReference type="InterPro" id="IPR029063">
    <property type="entry name" value="SAM-dependent_MTases_sf"/>
</dbReference>
<keyword evidence="2" id="KW-0808">Transferase</keyword>
<evidence type="ECO:0000313" key="3">
    <source>
        <dbReference type="Proteomes" id="UP000445000"/>
    </source>
</evidence>
<dbReference type="Pfam" id="PF01135">
    <property type="entry name" value="PCMT"/>
    <property type="match status" value="1"/>
</dbReference>
<dbReference type="Proteomes" id="UP000445000">
    <property type="component" value="Unassembled WGS sequence"/>
</dbReference>
<keyword evidence="1" id="KW-0732">Signal</keyword>
<proteinExistence type="predicted"/>
<dbReference type="AlphaFoldDB" id="A0A829YPF1"/>
<gene>
    <name evidence="2" type="ORF">GCM10011487_63660</name>
</gene>
<reference evidence="3" key="1">
    <citation type="submission" date="2020-01" db="EMBL/GenBank/DDBJ databases">
        <title>'Steroidobacter agaridevorans' sp. nov., agar-degrading bacteria isolated from rhizosphere soils.</title>
        <authorList>
            <person name="Ikenaga M."/>
            <person name="Kataoka M."/>
            <person name="Murouchi A."/>
            <person name="Katsuragi S."/>
            <person name="Sakai M."/>
        </authorList>
    </citation>
    <scope>NUCLEOTIDE SEQUENCE [LARGE SCALE GENOMIC DNA]</scope>
    <source>
        <strain evidence="3">YU21-B</strain>
    </source>
</reference>
<keyword evidence="2" id="KW-0489">Methyltransferase</keyword>
<evidence type="ECO:0000256" key="1">
    <source>
        <dbReference type="SAM" id="SignalP"/>
    </source>
</evidence>
<feature type="chain" id="PRO_5032352188" evidence="1">
    <location>
        <begin position="22"/>
        <end position="254"/>
    </location>
</feature>
<keyword evidence="3" id="KW-1185">Reference proteome</keyword>